<dbReference type="AlphaFoldDB" id="A0A7M7GH32"/>
<keyword evidence="3" id="KW-0597">Phosphoprotein</keyword>
<dbReference type="KEGG" id="spu:100889561"/>
<dbReference type="GO" id="GO:0061024">
    <property type="term" value="P:membrane organization"/>
    <property type="evidence" value="ECO:0000318"/>
    <property type="project" value="GO_Central"/>
</dbReference>
<comment type="subcellular location">
    <subcellularLocation>
        <location evidence="9">Endomembrane system</location>
        <topology evidence="9">Single-pass membrane protein</topology>
    </subcellularLocation>
    <subcellularLocation>
        <location evidence="1">Nucleus envelope</location>
    </subcellularLocation>
</comment>
<dbReference type="InterPro" id="IPR008662">
    <property type="entry name" value="TOIP1/2"/>
</dbReference>
<dbReference type="EnsemblMetazoa" id="XM_003726792">
    <property type="protein sequence ID" value="XP_003726840"/>
    <property type="gene ID" value="LOC100889561"/>
</dbReference>
<dbReference type="InterPro" id="IPR046753">
    <property type="entry name" value="TOIP1/2_C"/>
</dbReference>
<keyword evidence="8" id="KW-0539">Nucleus</keyword>
<evidence type="ECO:0000256" key="2">
    <source>
        <dbReference type="ARBA" id="ARBA00007860"/>
    </source>
</evidence>
<dbReference type="GeneID" id="100889561"/>
<keyword evidence="4 10" id="KW-0812">Transmembrane</keyword>
<evidence type="ECO:0000256" key="3">
    <source>
        <dbReference type="ARBA" id="ARBA00022553"/>
    </source>
</evidence>
<dbReference type="Proteomes" id="UP000007110">
    <property type="component" value="Unassembled WGS sequence"/>
</dbReference>
<accession>A0A7M7GH32</accession>
<name>A0A7M7GH32_STRPU</name>
<dbReference type="PANTHER" id="PTHR18843">
    <property type="entry name" value="TORSIN-1A-INTERACTING PROTEIN"/>
    <property type="match status" value="1"/>
</dbReference>
<sequence>MKCDSKEIYERRKNTGKQSIPTPTLLQIFIFLAIGISLVVKFRCGTDVVSFPPTCNQNVQSNERPVAYRLENLTTELEHVKAKYQTLDDTFWDVIVGSSWGHIQGNGTIKQPVVLLLVGQPKSSILDVVAKDVARLYSNVFTMRDDSIIDIDGGWQAMKEADQAKLDMDNDLENGFNNGRKVVLLRQFDKLPPCSIMLFHSYCDNENAPHKDAVIIFTVELETTVSSIAQSIEELVQEHLGSIWAQCPEELLQDKIMAMHSRVSNNIAFVK</sequence>
<keyword evidence="13" id="KW-1185">Reference proteome</keyword>
<dbReference type="RefSeq" id="XP_003726840.2">
    <property type="nucleotide sequence ID" value="XM_003726792.3"/>
</dbReference>
<reference evidence="12" key="2">
    <citation type="submission" date="2021-01" db="UniProtKB">
        <authorList>
            <consortium name="EnsemblMetazoa"/>
        </authorList>
    </citation>
    <scope>IDENTIFICATION</scope>
</reference>
<evidence type="ECO:0000256" key="4">
    <source>
        <dbReference type="ARBA" id="ARBA00022692"/>
    </source>
</evidence>
<reference evidence="13" key="1">
    <citation type="submission" date="2015-02" db="EMBL/GenBank/DDBJ databases">
        <title>Genome sequencing for Strongylocentrotus purpuratus.</title>
        <authorList>
            <person name="Murali S."/>
            <person name="Liu Y."/>
            <person name="Vee V."/>
            <person name="English A."/>
            <person name="Wang M."/>
            <person name="Skinner E."/>
            <person name="Han Y."/>
            <person name="Muzny D.M."/>
            <person name="Worley K.C."/>
            <person name="Gibbs R.A."/>
        </authorList>
    </citation>
    <scope>NUCLEOTIDE SEQUENCE</scope>
</reference>
<keyword evidence="6 10" id="KW-0472">Membrane</keyword>
<evidence type="ECO:0000256" key="7">
    <source>
        <dbReference type="ARBA" id="ARBA00023180"/>
    </source>
</evidence>
<dbReference type="GO" id="GO:0016020">
    <property type="term" value="C:membrane"/>
    <property type="evidence" value="ECO:0000318"/>
    <property type="project" value="GO_Central"/>
</dbReference>
<protein>
    <recommendedName>
        <fullName evidence="11">Torsin-1A-interacting protein 1/2 AAA+ activator domain-containing protein</fullName>
    </recommendedName>
</protein>
<dbReference type="Pfam" id="PF05609">
    <property type="entry name" value="LAP1_C"/>
    <property type="match status" value="1"/>
</dbReference>
<evidence type="ECO:0000259" key="11">
    <source>
        <dbReference type="Pfam" id="PF05609"/>
    </source>
</evidence>
<proteinExistence type="inferred from homology"/>
<dbReference type="InParanoid" id="A0A7M7GH32"/>
<evidence type="ECO:0000256" key="9">
    <source>
        <dbReference type="ARBA" id="ARBA00037847"/>
    </source>
</evidence>
<dbReference type="Gene3D" id="3.40.50.12190">
    <property type="match status" value="1"/>
</dbReference>
<evidence type="ECO:0000313" key="13">
    <source>
        <dbReference type="Proteomes" id="UP000007110"/>
    </source>
</evidence>
<dbReference type="OrthoDB" id="6258998at2759"/>
<feature type="transmembrane region" description="Helical" evidence="10">
    <location>
        <begin position="20"/>
        <end position="40"/>
    </location>
</feature>
<organism evidence="12 13">
    <name type="scientific">Strongylocentrotus purpuratus</name>
    <name type="common">Purple sea urchin</name>
    <dbReference type="NCBI Taxonomy" id="7668"/>
    <lineage>
        <taxon>Eukaryota</taxon>
        <taxon>Metazoa</taxon>
        <taxon>Echinodermata</taxon>
        <taxon>Eleutherozoa</taxon>
        <taxon>Echinozoa</taxon>
        <taxon>Echinoidea</taxon>
        <taxon>Euechinoidea</taxon>
        <taxon>Echinacea</taxon>
        <taxon>Camarodonta</taxon>
        <taxon>Echinidea</taxon>
        <taxon>Strongylocentrotidae</taxon>
        <taxon>Strongylocentrotus</taxon>
    </lineage>
</organism>
<keyword evidence="7" id="KW-0325">Glycoprotein</keyword>
<dbReference type="PANTHER" id="PTHR18843:SF7">
    <property type="entry name" value="LAMINA-ASSOCIATED POLYPEPTIDE 1B ISOFORM 1-RELATED"/>
    <property type="match status" value="1"/>
</dbReference>
<evidence type="ECO:0000256" key="8">
    <source>
        <dbReference type="ARBA" id="ARBA00023242"/>
    </source>
</evidence>
<dbReference type="InterPro" id="IPR038599">
    <property type="entry name" value="LAP1C-like_C_sf"/>
</dbReference>
<evidence type="ECO:0000256" key="10">
    <source>
        <dbReference type="SAM" id="Phobius"/>
    </source>
</evidence>
<evidence type="ECO:0000256" key="6">
    <source>
        <dbReference type="ARBA" id="ARBA00023136"/>
    </source>
</evidence>
<feature type="domain" description="Torsin-1A-interacting protein 1/2 AAA+ activator" evidence="11">
    <location>
        <begin position="65"/>
        <end position="264"/>
    </location>
</feature>
<evidence type="ECO:0000313" key="12">
    <source>
        <dbReference type="EnsemblMetazoa" id="XP_003726840"/>
    </source>
</evidence>
<dbReference type="GO" id="GO:0001671">
    <property type="term" value="F:ATPase activator activity"/>
    <property type="evidence" value="ECO:0007669"/>
    <property type="project" value="InterPro"/>
</dbReference>
<keyword evidence="5 10" id="KW-1133">Transmembrane helix</keyword>
<dbReference type="GO" id="GO:0005635">
    <property type="term" value="C:nuclear envelope"/>
    <property type="evidence" value="ECO:0007669"/>
    <property type="project" value="UniProtKB-SubCell"/>
</dbReference>
<comment type="similarity">
    <text evidence="2">Belongs to the TOR1AIP family.</text>
</comment>
<evidence type="ECO:0000256" key="5">
    <source>
        <dbReference type="ARBA" id="ARBA00022989"/>
    </source>
</evidence>
<evidence type="ECO:0000256" key="1">
    <source>
        <dbReference type="ARBA" id="ARBA00004259"/>
    </source>
</evidence>